<name>A0AAE1BWZ4_PETCI</name>
<evidence type="ECO:0000259" key="8">
    <source>
        <dbReference type="Pfam" id="PF00501"/>
    </source>
</evidence>
<evidence type="ECO:0000256" key="5">
    <source>
        <dbReference type="ARBA" id="ARBA00022840"/>
    </source>
</evidence>
<evidence type="ECO:0000256" key="4">
    <source>
        <dbReference type="ARBA" id="ARBA00022832"/>
    </source>
</evidence>
<dbReference type="SUPFAM" id="SSF56801">
    <property type="entry name" value="Acetyl-CoA synthetase-like"/>
    <property type="match status" value="1"/>
</dbReference>
<dbReference type="GO" id="GO:0035336">
    <property type="term" value="P:long-chain fatty-acyl-CoA metabolic process"/>
    <property type="evidence" value="ECO:0007669"/>
    <property type="project" value="TreeGrafter"/>
</dbReference>
<keyword evidence="2" id="KW-0436">Ligase</keyword>
<comment type="similarity">
    <text evidence="1">Belongs to the ATP-dependent AMP-binding enzyme family.</text>
</comment>
<evidence type="ECO:0000256" key="2">
    <source>
        <dbReference type="ARBA" id="ARBA00022598"/>
    </source>
</evidence>
<protein>
    <recommendedName>
        <fullName evidence="6">long-chain-fatty-acid--CoA ligase</fullName>
        <ecNumber evidence="6">6.2.1.3</ecNumber>
    </recommendedName>
</protein>
<dbReference type="Gene3D" id="3.40.50.12780">
    <property type="entry name" value="N-terminal domain of ligase-like"/>
    <property type="match status" value="1"/>
</dbReference>
<dbReference type="GO" id="GO:0005524">
    <property type="term" value="F:ATP binding"/>
    <property type="evidence" value="ECO:0007669"/>
    <property type="project" value="UniProtKB-KW"/>
</dbReference>
<dbReference type="PANTHER" id="PTHR43272">
    <property type="entry name" value="LONG-CHAIN-FATTY-ACID--COA LIGASE"/>
    <property type="match status" value="1"/>
</dbReference>
<dbReference type="GO" id="GO:0005811">
    <property type="term" value="C:lipid droplet"/>
    <property type="evidence" value="ECO:0007669"/>
    <property type="project" value="TreeGrafter"/>
</dbReference>
<dbReference type="AlphaFoldDB" id="A0AAE1BWZ4"/>
<comment type="catalytic activity">
    <reaction evidence="7">
        <text>a long-chain fatty acid + ATP + CoA = a long-chain fatty acyl-CoA + AMP + diphosphate</text>
        <dbReference type="Rhea" id="RHEA:15421"/>
        <dbReference type="ChEBI" id="CHEBI:30616"/>
        <dbReference type="ChEBI" id="CHEBI:33019"/>
        <dbReference type="ChEBI" id="CHEBI:57287"/>
        <dbReference type="ChEBI" id="CHEBI:57560"/>
        <dbReference type="ChEBI" id="CHEBI:83139"/>
        <dbReference type="ChEBI" id="CHEBI:456215"/>
        <dbReference type="EC" id="6.2.1.3"/>
    </reaction>
</comment>
<accession>A0AAE1BWZ4</accession>
<dbReference type="EMBL" id="JAWQEG010005873">
    <property type="protein sequence ID" value="KAK3856480.1"/>
    <property type="molecule type" value="Genomic_DNA"/>
</dbReference>
<evidence type="ECO:0000256" key="1">
    <source>
        <dbReference type="ARBA" id="ARBA00006432"/>
    </source>
</evidence>
<dbReference type="GO" id="GO:0030182">
    <property type="term" value="P:neuron differentiation"/>
    <property type="evidence" value="ECO:0007669"/>
    <property type="project" value="TreeGrafter"/>
</dbReference>
<dbReference type="InterPro" id="IPR020845">
    <property type="entry name" value="AMP-binding_CS"/>
</dbReference>
<dbReference type="InterPro" id="IPR042099">
    <property type="entry name" value="ANL_N_sf"/>
</dbReference>
<keyword evidence="4" id="KW-0443">Lipid metabolism</keyword>
<dbReference type="Proteomes" id="UP001286313">
    <property type="component" value="Unassembled WGS sequence"/>
</dbReference>
<comment type="caution">
    <text evidence="9">The sequence shown here is derived from an EMBL/GenBank/DDBJ whole genome shotgun (WGS) entry which is preliminary data.</text>
</comment>
<feature type="domain" description="AMP-dependent synthetase/ligase" evidence="8">
    <location>
        <begin position="81"/>
        <end position="488"/>
    </location>
</feature>
<keyword evidence="4" id="KW-0276">Fatty acid metabolism</keyword>
<gene>
    <name evidence="9" type="ORF">Pcinc_037207</name>
</gene>
<dbReference type="Pfam" id="PF00501">
    <property type="entry name" value="AMP-binding"/>
    <property type="match status" value="1"/>
</dbReference>
<dbReference type="GO" id="GO:0005783">
    <property type="term" value="C:endoplasmic reticulum"/>
    <property type="evidence" value="ECO:0007669"/>
    <property type="project" value="TreeGrafter"/>
</dbReference>
<keyword evidence="5" id="KW-0067">ATP-binding</keyword>
<dbReference type="PROSITE" id="PS00455">
    <property type="entry name" value="AMP_BINDING"/>
    <property type="match status" value="1"/>
</dbReference>
<evidence type="ECO:0000313" key="9">
    <source>
        <dbReference type="EMBL" id="KAK3856480.1"/>
    </source>
</evidence>
<keyword evidence="10" id="KW-1185">Reference proteome</keyword>
<keyword evidence="3" id="KW-0547">Nucleotide-binding</keyword>
<evidence type="ECO:0000313" key="10">
    <source>
        <dbReference type="Proteomes" id="UP001286313"/>
    </source>
</evidence>
<organism evidence="9 10">
    <name type="scientific">Petrolisthes cinctipes</name>
    <name type="common">Flat porcelain crab</name>
    <dbReference type="NCBI Taxonomy" id="88211"/>
    <lineage>
        <taxon>Eukaryota</taxon>
        <taxon>Metazoa</taxon>
        <taxon>Ecdysozoa</taxon>
        <taxon>Arthropoda</taxon>
        <taxon>Crustacea</taxon>
        <taxon>Multicrustacea</taxon>
        <taxon>Malacostraca</taxon>
        <taxon>Eumalacostraca</taxon>
        <taxon>Eucarida</taxon>
        <taxon>Decapoda</taxon>
        <taxon>Pleocyemata</taxon>
        <taxon>Anomura</taxon>
        <taxon>Galatheoidea</taxon>
        <taxon>Porcellanidae</taxon>
        <taxon>Petrolisthes</taxon>
    </lineage>
</organism>
<dbReference type="InterPro" id="IPR000873">
    <property type="entry name" value="AMP-dep_synth/lig_dom"/>
</dbReference>
<dbReference type="PANTHER" id="PTHR43272:SF83">
    <property type="entry name" value="ACYL-COA SYNTHETASE LONG-CHAIN, ISOFORM J"/>
    <property type="match status" value="1"/>
</dbReference>
<evidence type="ECO:0000256" key="3">
    <source>
        <dbReference type="ARBA" id="ARBA00022741"/>
    </source>
</evidence>
<sequence>MALRAVRNSDGYLIKSLPSGHPFPLEFGLEPQFRAANVTTLNDAFQFSVDRFGDQCCMATRCLLAREEEEVNGRKMEKLEHGEYTWKSYNQVSEAMHNIGLGVRMRGVNPLDRVVVFAETRAEWLIAALGCLQHRITVVTIYSTLPDDAVAHCINETEVSLLFTSHDLLPRFNRILPQCPEVKTIVVMEDQLEGIGDDSAISTSVTIVAFQDLVKPDPQSVLVDIPEPEGEDVAILMYTSGSTGTPKGVELTHTNILTSIIAFSIQVLVGPEDRYLAFLPLAHIMELATEVTVLAVGATIYYSSPFTLTNNSTKVKSGCVGDSRKAKPTFFVSVPLLLERIIKGVLQKVETQGLIKSSMFKGALKISQHIPALSWFMDRIVFRRVQEEFGGHLRIIAVGGAPISVNVLRDMRTIFNITIQVGYGATETAACCTSMDADETVLGHTGAPNVGVLLKLEDWEEGGYRTTDRPNSRGEIIVGGPVIAKGYYKLPEATEAAFFKENGIRWFRTGDIGEIDSRGCVTIIDRKKDLVKLNTGEYVALSSLECKLKTLPGVDNICVFADSTKGSTVAVVVVLLETLRKVANSLDTKLDNLIGEELCNNSQISGAFLKELQSHGKKCGLNRREVPAAITLTLEPWTPDSGFVTASLKLKRKPLAQHFQLSISNMYSNL</sequence>
<evidence type="ECO:0000256" key="6">
    <source>
        <dbReference type="ARBA" id="ARBA00026121"/>
    </source>
</evidence>
<proteinExistence type="inferred from homology"/>
<reference evidence="9" key="1">
    <citation type="submission" date="2023-10" db="EMBL/GenBank/DDBJ databases">
        <title>Genome assemblies of two species of porcelain crab, Petrolisthes cinctipes and Petrolisthes manimaculis (Anomura: Porcellanidae).</title>
        <authorList>
            <person name="Angst P."/>
        </authorList>
    </citation>
    <scope>NUCLEOTIDE SEQUENCE</scope>
    <source>
        <strain evidence="9">PB745_01</strain>
        <tissue evidence="9">Gill</tissue>
    </source>
</reference>
<evidence type="ECO:0000256" key="7">
    <source>
        <dbReference type="ARBA" id="ARBA00036813"/>
    </source>
</evidence>
<dbReference type="GO" id="GO:0005886">
    <property type="term" value="C:plasma membrane"/>
    <property type="evidence" value="ECO:0007669"/>
    <property type="project" value="TreeGrafter"/>
</dbReference>
<dbReference type="GO" id="GO:0090433">
    <property type="term" value="F:palmitoyl-CoA ligase activity"/>
    <property type="evidence" value="ECO:0007669"/>
    <property type="project" value="TreeGrafter"/>
</dbReference>
<dbReference type="EC" id="6.2.1.3" evidence="6"/>